<feature type="compositionally biased region" description="Basic and acidic residues" evidence="1">
    <location>
        <begin position="98"/>
        <end position="189"/>
    </location>
</feature>
<dbReference type="Pfam" id="PF01476">
    <property type="entry name" value="LysM"/>
    <property type="match status" value="1"/>
</dbReference>
<evidence type="ECO:0000313" key="4">
    <source>
        <dbReference type="EMBL" id="MBC1321527.1"/>
    </source>
</evidence>
<name>A0A7X0T3C5_LISWE</name>
<sequence length="243" mass="25953">MARKRKDKREFEEPADYDMNSEGQDEFNNEPPMLSRSDSRRGKKKTIFRYPLLNLLIVFFLLIPIVIVIVFVTVQNLGSSDEVKTETESTVNVSNNTDAKEEKAKAKKAAEEKAAAEKAAADKKAADEKAAAEKKEADAAKAEAAKKEQEAADQKAAEEKAAADKAAAEEKAKADAAQKKANEEAEKKAAASSHTVQAGETLYGIARSAYGSAGAAAGVEKIKQANGLGSNDVPVGTVLKIPQ</sequence>
<organism evidence="5 8">
    <name type="scientific">Listeria welshimeri</name>
    <dbReference type="NCBI Taxonomy" id="1643"/>
    <lineage>
        <taxon>Bacteria</taxon>
        <taxon>Bacillati</taxon>
        <taxon>Bacillota</taxon>
        <taxon>Bacilli</taxon>
        <taxon>Bacillales</taxon>
        <taxon>Listeriaceae</taxon>
        <taxon>Listeria</taxon>
    </lineage>
</organism>
<dbReference type="SUPFAM" id="SSF54106">
    <property type="entry name" value="LysM domain"/>
    <property type="match status" value="1"/>
</dbReference>
<dbReference type="Proteomes" id="UP000219632">
    <property type="component" value="Unassembled WGS sequence"/>
</dbReference>
<keyword evidence="2" id="KW-0472">Membrane</keyword>
<dbReference type="Gene3D" id="3.10.350.10">
    <property type="entry name" value="LysM domain"/>
    <property type="match status" value="1"/>
</dbReference>
<dbReference type="Proteomes" id="UP000522007">
    <property type="component" value="Unassembled WGS sequence"/>
</dbReference>
<accession>A0A7X0T3C5</accession>
<reference evidence="5 8" key="2">
    <citation type="submission" date="2020-03" db="EMBL/GenBank/DDBJ databases">
        <title>Soil Listeria distribution.</title>
        <authorList>
            <person name="Liao J."/>
            <person name="Wiedmann M."/>
        </authorList>
    </citation>
    <scope>NUCLEOTIDE SEQUENCE [LARGE SCALE GENOMIC DNA]</scope>
    <source>
        <strain evidence="5 8">FSL L7-1829</strain>
    </source>
</reference>
<evidence type="ECO:0000256" key="1">
    <source>
        <dbReference type="SAM" id="MobiDB-lite"/>
    </source>
</evidence>
<evidence type="ECO:0000313" key="8">
    <source>
        <dbReference type="Proteomes" id="UP000522007"/>
    </source>
</evidence>
<keyword evidence="7" id="KW-1185">Reference proteome</keyword>
<dbReference type="SMART" id="SM00257">
    <property type="entry name" value="LysM"/>
    <property type="match status" value="1"/>
</dbReference>
<dbReference type="AlphaFoldDB" id="A0A7X0T3C5"/>
<feature type="domain" description="LysM" evidence="3">
    <location>
        <begin position="192"/>
        <end position="241"/>
    </location>
</feature>
<dbReference type="InterPro" id="IPR036779">
    <property type="entry name" value="LysM_dom_sf"/>
</dbReference>
<protein>
    <submittedName>
        <fullName evidence="5">LysM peptidoglycan-binding domain-containing protein</fullName>
    </submittedName>
    <submittedName>
        <fullName evidence="6">Peptidoglycan-binding protein LysM</fullName>
    </submittedName>
</protein>
<dbReference type="EMBL" id="JAAROP010000001">
    <property type="protein sequence ID" value="MBC1321836.1"/>
    <property type="molecule type" value="Genomic_DNA"/>
</dbReference>
<feature type="region of interest" description="Disordered" evidence="1">
    <location>
        <begin position="81"/>
        <end position="198"/>
    </location>
</feature>
<comment type="caution">
    <text evidence="5">The sequence shown here is derived from an EMBL/GenBank/DDBJ whole genome shotgun (WGS) entry which is preliminary data.</text>
</comment>
<proteinExistence type="predicted"/>
<evidence type="ECO:0000313" key="6">
    <source>
        <dbReference type="EMBL" id="PDK41399.1"/>
    </source>
</evidence>
<feature type="region of interest" description="Disordered" evidence="1">
    <location>
        <begin position="224"/>
        <end position="243"/>
    </location>
</feature>
<evidence type="ECO:0000256" key="2">
    <source>
        <dbReference type="SAM" id="Phobius"/>
    </source>
</evidence>
<dbReference type="EMBL" id="JAAROP010000001">
    <property type="protein sequence ID" value="MBC1321527.1"/>
    <property type="molecule type" value="Genomic_DNA"/>
</dbReference>
<keyword evidence="2" id="KW-0812">Transmembrane</keyword>
<keyword evidence="2" id="KW-1133">Transmembrane helix</keyword>
<reference evidence="6 7" key="1">
    <citation type="submission" date="2017-09" db="EMBL/GenBank/DDBJ databases">
        <title>Draft Genomes of 144 Listeria Monocytogenes isolates from foods.</title>
        <authorList>
            <person name="Wu C.H."/>
            <person name="Ng J."/>
            <person name="Kiang D."/>
            <person name="Chen C.-Y."/>
            <person name="Frink S."/>
            <person name="Lafrades M."/>
            <person name="Morales C."/>
            <person name="Park P."/>
            <person name="Zwick M."/>
        </authorList>
    </citation>
    <scope>NUCLEOTIDE SEQUENCE [LARGE SCALE GENOMIC DNA]</scope>
    <source>
        <strain evidence="6 7">CDPHFDLB-F14M01633.75-2</strain>
    </source>
</reference>
<feature type="region of interest" description="Disordered" evidence="1">
    <location>
        <begin position="1"/>
        <end position="40"/>
    </location>
</feature>
<evidence type="ECO:0000313" key="5">
    <source>
        <dbReference type="EMBL" id="MBC1321836.1"/>
    </source>
</evidence>
<gene>
    <name evidence="6" type="ORF">AFZ32_06545</name>
    <name evidence="4" type="ORF">HB853_01095</name>
    <name evidence="5" type="ORF">HB853_02650</name>
</gene>
<dbReference type="CDD" id="cd00118">
    <property type="entry name" value="LysM"/>
    <property type="match status" value="1"/>
</dbReference>
<evidence type="ECO:0000313" key="7">
    <source>
        <dbReference type="Proteomes" id="UP000219632"/>
    </source>
</evidence>
<evidence type="ECO:0000259" key="3">
    <source>
        <dbReference type="PROSITE" id="PS51782"/>
    </source>
</evidence>
<dbReference type="PROSITE" id="PS51782">
    <property type="entry name" value="LYSM"/>
    <property type="match status" value="1"/>
</dbReference>
<feature type="transmembrane region" description="Helical" evidence="2">
    <location>
        <begin position="50"/>
        <end position="74"/>
    </location>
</feature>
<feature type="compositionally biased region" description="Polar residues" evidence="1">
    <location>
        <begin position="88"/>
        <end position="97"/>
    </location>
</feature>
<dbReference type="EMBL" id="NYPG01000003">
    <property type="protein sequence ID" value="PDK41399.1"/>
    <property type="molecule type" value="Genomic_DNA"/>
</dbReference>
<dbReference type="InterPro" id="IPR018392">
    <property type="entry name" value="LysM"/>
</dbReference>